<feature type="transmembrane region" description="Helical" evidence="1">
    <location>
        <begin position="71"/>
        <end position="103"/>
    </location>
</feature>
<feature type="transmembrane region" description="Helical" evidence="1">
    <location>
        <begin position="115"/>
        <end position="134"/>
    </location>
</feature>
<feature type="transmembrane region" description="Helical" evidence="1">
    <location>
        <begin position="304"/>
        <end position="327"/>
    </location>
</feature>
<feature type="transmembrane region" description="Helical" evidence="1">
    <location>
        <begin position="199"/>
        <end position="216"/>
    </location>
</feature>
<feature type="transmembrane region" description="Helical" evidence="1">
    <location>
        <begin position="278"/>
        <end position="298"/>
    </location>
</feature>
<dbReference type="Proteomes" id="UP001209666">
    <property type="component" value="Unassembled WGS sequence"/>
</dbReference>
<keyword evidence="3" id="KW-1185">Reference proteome</keyword>
<keyword evidence="1" id="KW-0812">Transmembrane</keyword>
<sequence>MREKVVNSADYIIKILSVLVSVYFVSSLVYRNIYICVSLDLLMYLMSAIVIVDYVMYAFDTYKINYAENKIIRGCIWTITACVCNVKILIILFVVSLLFWLYISNEKRRKFDFSFTFMVACFGMEIISVIDIMYDCEYRHGAKMLNSSLAVDILTVISVLMYIYSDKIFTWMAKLPAIERMTNYNSVNFNEETLWQKRMTYVGVILIGLLLGLHTYNSFVINKDISRIFILSLMMILQIVIVYFLYDKVCSDLGRTVNLFIAVITVCLPYINCKNYSLKMSLIYCSAFAIWYCCFKFIKNKKWSWIIATVLAICAVAFLVVNGYYIIPFINVGIGILLGKIFKKKECYLIILCIILIICGQVLFDYKYITPMKEYDEVINTCYDINEKVDVDMFYVGEDSHMIKMLKDGDITFNSTTCDNITESGVIIFDAAIPEKYIIHKYVVLEDNQFIVCFNDESLAENYQNMGGKYSKKECDAQLNIDYKQKTHMAEVTVSNVTEGYHDLSVAVWKGNEEPIWYNFVDHGDGQFQVNVKLKKYKENERINFHIYGTFEQEDPNIIIGSDYLIPAIEQ</sequence>
<feature type="transmembrane region" description="Helical" evidence="1">
    <location>
        <begin position="41"/>
        <end position="59"/>
    </location>
</feature>
<dbReference type="RefSeq" id="WP_227700537.1">
    <property type="nucleotide sequence ID" value="NZ_JAOQKI010000002.1"/>
</dbReference>
<dbReference type="EMBL" id="JAOQKI010000002">
    <property type="protein sequence ID" value="MCU6716077.1"/>
    <property type="molecule type" value="Genomic_DNA"/>
</dbReference>
<feature type="transmembrane region" description="Helical" evidence="1">
    <location>
        <begin position="12"/>
        <end position="35"/>
    </location>
</feature>
<feature type="transmembrane region" description="Helical" evidence="1">
    <location>
        <begin position="228"/>
        <end position="246"/>
    </location>
</feature>
<dbReference type="Gene3D" id="2.60.40.3760">
    <property type="match status" value="1"/>
</dbReference>
<protein>
    <submittedName>
        <fullName evidence="2">Uncharacterized protein</fullName>
    </submittedName>
</protein>
<keyword evidence="1" id="KW-1133">Transmembrane helix</keyword>
<feature type="transmembrane region" description="Helical" evidence="1">
    <location>
        <begin position="252"/>
        <end position="271"/>
    </location>
</feature>
<evidence type="ECO:0000256" key="1">
    <source>
        <dbReference type="SAM" id="Phobius"/>
    </source>
</evidence>
<organism evidence="2 3">
    <name type="scientific">Roseburia amylophila</name>
    <dbReference type="NCBI Taxonomy" id="2981794"/>
    <lineage>
        <taxon>Bacteria</taxon>
        <taxon>Bacillati</taxon>
        <taxon>Bacillota</taxon>
        <taxon>Clostridia</taxon>
        <taxon>Lachnospirales</taxon>
        <taxon>Lachnospiraceae</taxon>
        <taxon>Roseburia</taxon>
    </lineage>
</organism>
<accession>A0ABT2SAK0</accession>
<reference evidence="2 3" key="1">
    <citation type="journal article" date="2021" name="ISME Commun">
        <title>Automated analysis of genomic sequences facilitates high-throughput and comprehensive description of bacteria.</title>
        <authorList>
            <person name="Hitch T.C.A."/>
        </authorList>
    </citation>
    <scope>NUCLEOTIDE SEQUENCE [LARGE SCALE GENOMIC DNA]</scope>
    <source>
        <strain evidence="2 3">Sanger_19</strain>
    </source>
</reference>
<keyword evidence="1" id="KW-0472">Membrane</keyword>
<gene>
    <name evidence="2" type="ORF">OCV43_02145</name>
</gene>
<evidence type="ECO:0000313" key="3">
    <source>
        <dbReference type="Proteomes" id="UP001209666"/>
    </source>
</evidence>
<feature type="transmembrane region" description="Helical" evidence="1">
    <location>
        <begin position="347"/>
        <end position="364"/>
    </location>
</feature>
<proteinExistence type="predicted"/>
<evidence type="ECO:0000313" key="2">
    <source>
        <dbReference type="EMBL" id="MCU6716077.1"/>
    </source>
</evidence>
<comment type="caution">
    <text evidence="2">The sequence shown here is derived from an EMBL/GenBank/DDBJ whole genome shotgun (WGS) entry which is preliminary data.</text>
</comment>
<name>A0ABT2SAK0_9FIRM</name>
<feature type="transmembrane region" description="Helical" evidence="1">
    <location>
        <begin position="146"/>
        <end position="165"/>
    </location>
</feature>